<evidence type="ECO:0000256" key="9">
    <source>
        <dbReference type="SAM" id="Phobius"/>
    </source>
</evidence>
<dbReference type="RefSeq" id="WP_016454258.1">
    <property type="nucleotide sequence ID" value="NZ_CP065748.1"/>
</dbReference>
<dbReference type="GO" id="GO:0005886">
    <property type="term" value="C:plasma membrane"/>
    <property type="evidence" value="ECO:0007669"/>
    <property type="project" value="UniProtKB-SubCell"/>
</dbReference>
<feature type="region of interest" description="Disordered" evidence="8">
    <location>
        <begin position="248"/>
        <end position="288"/>
    </location>
</feature>
<feature type="transmembrane region" description="Helical" evidence="9">
    <location>
        <begin position="81"/>
        <end position="101"/>
    </location>
</feature>
<dbReference type="KEGG" id="dla:I6G47_20480"/>
<feature type="transmembrane region" description="Helical" evidence="9">
    <location>
        <begin position="172"/>
        <end position="189"/>
    </location>
</feature>
<dbReference type="EMBL" id="CP065748">
    <property type="protein sequence ID" value="QPS79391.1"/>
    <property type="molecule type" value="Genomic_DNA"/>
</dbReference>
<evidence type="ECO:0000256" key="3">
    <source>
        <dbReference type="ARBA" id="ARBA00022448"/>
    </source>
</evidence>
<keyword evidence="5 9" id="KW-0812">Transmembrane</keyword>
<comment type="subcellular location">
    <subcellularLocation>
        <location evidence="1">Cell membrane</location>
        <topology evidence="1">Multi-pass membrane protein</topology>
    </subcellularLocation>
</comment>
<keyword evidence="6 9" id="KW-1133">Transmembrane helix</keyword>
<sequence>MNLQPLVERARGIARDPAFMTGVRDMSGTALGIGAWGLVTGVAMIKSGMSLPLALFMGLLVYAGSAQLAVLPLMAVGAPMWVVWFTAICVNLRFVILSSMWRSYFAHLRLRHRLAIAYFSGDVIFVGFMKRYPDARPQPEQLPYFWGAASTNWLAWQIPSTLGILLADQVPLSWGLGFAGVLALMGVLLSMLNDRATWVAGVVAASAAVAAFALPLKLNILVAIAAAVAAGLLAESLQQRLRALQAPEKGEPGPVILPPDTAHGERHARLPLDEDVRPVETTKEKETL</sequence>
<evidence type="ECO:0000256" key="6">
    <source>
        <dbReference type="ARBA" id="ARBA00022989"/>
    </source>
</evidence>
<feature type="transmembrane region" description="Helical" evidence="9">
    <location>
        <begin position="113"/>
        <end position="129"/>
    </location>
</feature>
<gene>
    <name evidence="10" type="ORF">I6G47_20480</name>
</gene>
<comment type="similarity">
    <text evidence="2">Belongs to the AzlC family.</text>
</comment>
<evidence type="ECO:0000256" key="4">
    <source>
        <dbReference type="ARBA" id="ARBA00022475"/>
    </source>
</evidence>
<keyword evidence="4" id="KW-1003">Cell membrane</keyword>
<feature type="transmembrane region" description="Helical" evidence="9">
    <location>
        <begin position="220"/>
        <end position="237"/>
    </location>
</feature>
<dbReference type="AlphaFoldDB" id="A0A7T2YPZ2"/>
<dbReference type="PANTHER" id="PTHR34979:SF1">
    <property type="entry name" value="INNER MEMBRANE PROTEIN YGAZ"/>
    <property type="match status" value="1"/>
</dbReference>
<name>A0A7T2YPZ2_9BURK</name>
<organism evidence="10 11">
    <name type="scientific">Delftia lacustris</name>
    <dbReference type="NCBI Taxonomy" id="558537"/>
    <lineage>
        <taxon>Bacteria</taxon>
        <taxon>Pseudomonadati</taxon>
        <taxon>Pseudomonadota</taxon>
        <taxon>Betaproteobacteria</taxon>
        <taxon>Burkholderiales</taxon>
        <taxon>Comamonadaceae</taxon>
        <taxon>Delftia</taxon>
    </lineage>
</organism>
<dbReference type="Pfam" id="PF03591">
    <property type="entry name" value="AzlC"/>
    <property type="match status" value="1"/>
</dbReference>
<accession>A0A7T2YPZ2</accession>
<feature type="compositionally biased region" description="Basic and acidic residues" evidence="8">
    <location>
        <begin position="262"/>
        <end position="288"/>
    </location>
</feature>
<protein>
    <submittedName>
        <fullName evidence="10">AzlC family ABC transporter permease</fullName>
    </submittedName>
</protein>
<evidence type="ECO:0000256" key="1">
    <source>
        <dbReference type="ARBA" id="ARBA00004651"/>
    </source>
</evidence>
<evidence type="ECO:0000256" key="5">
    <source>
        <dbReference type="ARBA" id="ARBA00022692"/>
    </source>
</evidence>
<evidence type="ECO:0000256" key="8">
    <source>
        <dbReference type="SAM" id="MobiDB-lite"/>
    </source>
</evidence>
<dbReference type="InterPro" id="IPR011606">
    <property type="entry name" value="Brnchd-chn_aa_trnsp_permease"/>
</dbReference>
<feature type="transmembrane region" description="Helical" evidence="9">
    <location>
        <begin position="26"/>
        <end position="45"/>
    </location>
</feature>
<reference evidence="10 11" key="1">
    <citation type="submission" date="2020-12" db="EMBL/GenBank/DDBJ databases">
        <title>FDA dAtabase for Regulatory Grade micrObial Sequences (FDA-ARGOS): Supporting development and validation of Infectious Disease Dx tests.</title>
        <authorList>
            <person name="Sproer C."/>
            <person name="Gronow S."/>
            <person name="Severitt S."/>
            <person name="Schroder I."/>
            <person name="Tallon L."/>
            <person name="Sadzewicz L."/>
            <person name="Zhao X."/>
            <person name="Boylan J."/>
            <person name="Ott S."/>
            <person name="Bowen H."/>
            <person name="Vavikolanu K."/>
            <person name="Mehta A."/>
            <person name="Aluvathingal J."/>
            <person name="Nadendla S."/>
            <person name="Lowell S."/>
            <person name="Myers T."/>
            <person name="Yan Y."/>
            <person name="Sichtig H."/>
        </authorList>
    </citation>
    <scope>NUCLEOTIDE SEQUENCE [LARGE SCALE GENOMIC DNA]</scope>
    <source>
        <strain evidence="10 11">FDAARGOS_890</strain>
    </source>
</reference>
<keyword evidence="7 9" id="KW-0472">Membrane</keyword>
<keyword evidence="11" id="KW-1185">Reference proteome</keyword>
<keyword evidence="3" id="KW-0813">Transport</keyword>
<proteinExistence type="inferred from homology"/>
<evidence type="ECO:0000256" key="2">
    <source>
        <dbReference type="ARBA" id="ARBA00010735"/>
    </source>
</evidence>
<evidence type="ECO:0000313" key="11">
    <source>
        <dbReference type="Proteomes" id="UP000595064"/>
    </source>
</evidence>
<evidence type="ECO:0000256" key="7">
    <source>
        <dbReference type="ARBA" id="ARBA00023136"/>
    </source>
</evidence>
<dbReference type="PANTHER" id="PTHR34979">
    <property type="entry name" value="INNER MEMBRANE PROTEIN YGAZ"/>
    <property type="match status" value="1"/>
</dbReference>
<dbReference type="Proteomes" id="UP000595064">
    <property type="component" value="Chromosome"/>
</dbReference>
<dbReference type="GO" id="GO:1903785">
    <property type="term" value="P:L-valine transmembrane transport"/>
    <property type="evidence" value="ECO:0007669"/>
    <property type="project" value="TreeGrafter"/>
</dbReference>
<feature type="transmembrane region" description="Helical" evidence="9">
    <location>
        <begin position="52"/>
        <end position="75"/>
    </location>
</feature>
<evidence type="ECO:0000313" key="10">
    <source>
        <dbReference type="EMBL" id="QPS79391.1"/>
    </source>
</evidence>